<protein>
    <submittedName>
        <fullName evidence="2">Uncharacterized protein</fullName>
    </submittedName>
</protein>
<evidence type="ECO:0000313" key="2">
    <source>
        <dbReference type="EMBL" id="CEK74938.1"/>
    </source>
</evidence>
<feature type="region of interest" description="Disordered" evidence="1">
    <location>
        <begin position="98"/>
        <end position="117"/>
    </location>
</feature>
<evidence type="ECO:0000256" key="1">
    <source>
        <dbReference type="SAM" id="MobiDB-lite"/>
    </source>
</evidence>
<feature type="compositionally biased region" description="Polar residues" evidence="1">
    <location>
        <begin position="267"/>
        <end position="278"/>
    </location>
</feature>
<feature type="non-terminal residue" evidence="2">
    <location>
        <position position="1"/>
    </location>
</feature>
<feature type="compositionally biased region" description="Basic and acidic residues" evidence="1">
    <location>
        <begin position="98"/>
        <end position="108"/>
    </location>
</feature>
<accession>A0A0B7A2E5</accession>
<proteinExistence type="predicted"/>
<organism evidence="2">
    <name type="scientific">Arion vulgaris</name>
    <dbReference type="NCBI Taxonomy" id="1028688"/>
    <lineage>
        <taxon>Eukaryota</taxon>
        <taxon>Metazoa</taxon>
        <taxon>Spiralia</taxon>
        <taxon>Lophotrochozoa</taxon>
        <taxon>Mollusca</taxon>
        <taxon>Gastropoda</taxon>
        <taxon>Heterobranchia</taxon>
        <taxon>Euthyneura</taxon>
        <taxon>Panpulmonata</taxon>
        <taxon>Eupulmonata</taxon>
        <taxon>Stylommatophora</taxon>
        <taxon>Helicina</taxon>
        <taxon>Arionoidea</taxon>
        <taxon>Arionidae</taxon>
        <taxon>Arion</taxon>
    </lineage>
</organism>
<reference evidence="2" key="1">
    <citation type="submission" date="2014-12" db="EMBL/GenBank/DDBJ databases">
        <title>Insight into the proteome of Arion vulgaris.</title>
        <authorList>
            <person name="Aradska J."/>
            <person name="Bulat T."/>
            <person name="Smidak R."/>
            <person name="Sarate P."/>
            <person name="Gangsoo J."/>
            <person name="Sialana F."/>
            <person name="Bilban M."/>
            <person name="Lubec G."/>
        </authorList>
    </citation>
    <scope>NUCLEOTIDE SEQUENCE</scope>
    <source>
        <tissue evidence="2">Skin</tissue>
    </source>
</reference>
<dbReference type="AlphaFoldDB" id="A0A0B7A2E5"/>
<sequence>DSEAIQQQVDVLSQVCEDTTDNNCVFDTVKPVDAKLKICDDSTSNNFQDLAKNNKVFHDTASDLENYEPFEKKINSPSLLVDTGTDVSVTNTVNSATHNDKVSSHTDDGITNIDSDNSNDSDDVICIESKSAEPKKLHSFLSQSTKKPSIPIITKSVTFTSSITPEPTFVTASVGFITWGPVLHFNFTGDPSHLPTVMSVSLSSPPLDENRSLNKQPQNSSNAVYERIYPPIRSLIANPNSAGAIIKQRLKGLPCLTTSYLKVSQRQEVSMPSSSNGIRHTKHIQEAPTARPTQSTLKPYIIMEKQQPHVVSSSQSSKKSHISDTLQPSSSTDTHKLTLSHIVSYMRACKSIEISTVSDNGHTEIHPKEKTGNICKTTPLLATLSTITNKLEQLYNIAFPKDKHIVDEDRVKFKAESGNLLSKFNMAISRYITSIDVSRLAEPRLLTMLLSKTGENLEISDVVLSEVRTNMSAFQIWLLEKRLEHLERNQPLQSCNDLQKTVIVDLTENTDCKEIV</sequence>
<name>A0A0B7A2E5_9EUPU</name>
<gene>
    <name evidence="2" type="primary">ORF93252</name>
</gene>
<dbReference type="EMBL" id="HACG01028073">
    <property type="protein sequence ID" value="CEK74938.1"/>
    <property type="molecule type" value="Transcribed_RNA"/>
</dbReference>
<feature type="region of interest" description="Disordered" evidence="1">
    <location>
        <begin position="267"/>
        <end position="292"/>
    </location>
</feature>
<feature type="region of interest" description="Disordered" evidence="1">
    <location>
        <begin position="311"/>
        <end position="333"/>
    </location>
</feature>
<feature type="non-terminal residue" evidence="2">
    <location>
        <position position="516"/>
    </location>
</feature>